<gene>
    <name evidence="2" type="ORF">BOKJ2_LOCUS13219</name>
</gene>
<feature type="transmembrane region" description="Helical" evidence="1">
    <location>
        <begin position="20"/>
        <end position="42"/>
    </location>
</feature>
<feature type="transmembrane region" description="Helical" evidence="1">
    <location>
        <begin position="54"/>
        <end position="74"/>
    </location>
</feature>
<organism evidence="2 3">
    <name type="scientific">Bursaphelenchus okinawaensis</name>
    <dbReference type="NCBI Taxonomy" id="465554"/>
    <lineage>
        <taxon>Eukaryota</taxon>
        <taxon>Metazoa</taxon>
        <taxon>Ecdysozoa</taxon>
        <taxon>Nematoda</taxon>
        <taxon>Chromadorea</taxon>
        <taxon>Rhabditida</taxon>
        <taxon>Tylenchina</taxon>
        <taxon>Tylenchomorpha</taxon>
        <taxon>Aphelenchoidea</taxon>
        <taxon>Aphelenchoididae</taxon>
        <taxon>Bursaphelenchus</taxon>
    </lineage>
</organism>
<dbReference type="AlphaFoldDB" id="A0A811LNB8"/>
<proteinExistence type="predicted"/>
<keyword evidence="1" id="KW-0472">Membrane</keyword>
<evidence type="ECO:0000313" key="2">
    <source>
        <dbReference type="EMBL" id="CAD5229160.1"/>
    </source>
</evidence>
<comment type="caution">
    <text evidence="2">The sequence shown here is derived from an EMBL/GenBank/DDBJ whole genome shotgun (WGS) entry which is preliminary data.</text>
</comment>
<sequence length="198" mass="22581">MTAGSLDQSNYLFFCNLFHAVHISKVLDVVIFVSLITVTFVSTSHFDIATTPPMFILGTIALIIVLAHLFGILLESHNFMYPMVFMSGCVMVFAMVTLLIFVFMGSATNIFKKMHEEQWLLTIYLEYNLDINDYKIIRILCFIILFGISMVVGITTFIYVIYYLSFDWVRLKNSTNKSSDASTSLLESQLLYKKIAAK</sequence>
<keyword evidence="1" id="KW-0812">Transmembrane</keyword>
<reference evidence="2" key="1">
    <citation type="submission" date="2020-09" db="EMBL/GenBank/DDBJ databases">
        <authorList>
            <person name="Kikuchi T."/>
        </authorList>
    </citation>
    <scope>NUCLEOTIDE SEQUENCE</scope>
    <source>
        <strain evidence="2">SH1</strain>
    </source>
</reference>
<protein>
    <submittedName>
        <fullName evidence="2">Uncharacterized protein</fullName>
    </submittedName>
</protein>
<feature type="transmembrane region" description="Helical" evidence="1">
    <location>
        <begin position="80"/>
        <end position="104"/>
    </location>
</feature>
<keyword evidence="3" id="KW-1185">Reference proteome</keyword>
<evidence type="ECO:0000256" key="1">
    <source>
        <dbReference type="SAM" id="Phobius"/>
    </source>
</evidence>
<accession>A0A811LNB8</accession>
<feature type="transmembrane region" description="Helical" evidence="1">
    <location>
        <begin position="139"/>
        <end position="164"/>
    </location>
</feature>
<keyword evidence="1" id="KW-1133">Transmembrane helix</keyword>
<dbReference type="EMBL" id="CAJFCW020000006">
    <property type="protein sequence ID" value="CAG9125918.1"/>
    <property type="molecule type" value="Genomic_DNA"/>
</dbReference>
<dbReference type="Proteomes" id="UP000783686">
    <property type="component" value="Unassembled WGS sequence"/>
</dbReference>
<dbReference type="EMBL" id="CAJFDH010000006">
    <property type="protein sequence ID" value="CAD5229160.1"/>
    <property type="molecule type" value="Genomic_DNA"/>
</dbReference>
<dbReference type="Proteomes" id="UP000614601">
    <property type="component" value="Unassembled WGS sequence"/>
</dbReference>
<name>A0A811LNB8_9BILA</name>
<evidence type="ECO:0000313" key="3">
    <source>
        <dbReference type="Proteomes" id="UP000614601"/>
    </source>
</evidence>